<dbReference type="Proteomes" id="UP000183832">
    <property type="component" value="Unassembled WGS sequence"/>
</dbReference>
<accession>A0A1J1IPR7</accession>
<keyword evidence="3" id="KW-1185">Reference proteome</keyword>
<dbReference type="EMBL" id="CVRI01000054">
    <property type="protein sequence ID" value="CRL00497.1"/>
    <property type="molecule type" value="Genomic_DNA"/>
</dbReference>
<dbReference type="EMBL" id="CVRI01000054">
    <property type="protein sequence ID" value="CRL00506.1"/>
    <property type="molecule type" value="Genomic_DNA"/>
</dbReference>
<gene>
    <name evidence="1" type="ORF">CLUMA_CG013758</name>
    <name evidence="2" type="ORF">CLUMA_CG013767</name>
</gene>
<sequence>MRWNKQNWKKENVTIGRLKNKNYGIHYLLDLQLNHKSSSPLLITTSKMSTDVMLECHKDN</sequence>
<dbReference type="AlphaFoldDB" id="A0A1J1IPR7"/>
<name>A0A1J1IPR7_9DIPT</name>
<evidence type="ECO:0000313" key="2">
    <source>
        <dbReference type="EMBL" id="CRL00506.1"/>
    </source>
</evidence>
<organism evidence="1 3">
    <name type="scientific">Clunio marinus</name>
    <dbReference type="NCBI Taxonomy" id="568069"/>
    <lineage>
        <taxon>Eukaryota</taxon>
        <taxon>Metazoa</taxon>
        <taxon>Ecdysozoa</taxon>
        <taxon>Arthropoda</taxon>
        <taxon>Hexapoda</taxon>
        <taxon>Insecta</taxon>
        <taxon>Pterygota</taxon>
        <taxon>Neoptera</taxon>
        <taxon>Endopterygota</taxon>
        <taxon>Diptera</taxon>
        <taxon>Nematocera</taxon>
        <taxon>Chironomoidea</taxon>
        <taxon>Chironomidae</taxon>
        <taxon>Clunio</taxon>
    </lineage>
</organism>
<evidence type="ECO:0000313" key="3">
    <source>
        <dbReference type="Proteomes" id="UP000183832"/>
    </source>
</evidence>
<proteinExistence type="predicted"/>
<reference evidence="1 3" key="1">
    <citation type="submission" date="2015-04" db="EMBL/GenBank/DDBJ databases">
        <authorList>
            <person name="Syromyatnikov M.Y."/>
            <person name="Popov V.N."/>
        </authorList>
    </citation>
    <scope>NUCLEOTIDE SEQUENCE [LARGE SCALE GENOMIC DNA]</scope>
</reference>
<protein>
    <submittedName>
        <fullName evidence="1">CLUMA_CG013758, isoform A</fullName>
    </submittedName>
    <submittedName>
        <fullName evidence="2">CLUMA_CG013767, isoform A</fullName>
    </submittedName>
</protein>
<evidence type="ECO:0000313" key="1">
    <source>
        <dbReference type="EMBL" id="CRL00497.1"/>
    </source>
</evidence>